<dbReference type="EMBL" id="SOSA01000813">
    <property type="protein sequence ID" value="THC88564.1"/>
    <property type="molecule type" value="Genomic_DNA"/>
</dbReference>
<evidence type="ECO:0000313" key="1">
    <source>
        <dbReference type="EMBL" id="THC88564.1"/>
    </source>
</evidence>
<accession>A0A4V3UMT7</accession>
<organism evidence="1 2">
    <name type="scientific">Aspergillus tanneri</name>
    <dbReference type="NCBI Taxonomy" id="1220188"/>
    <lineage>
        <taxon>Eukaryota</taxon>
        <taxon>Fungi</taxon>
        <taxon>Dikarya</taxon>
        <taxon>Ascomycota</taxon>
        <taxon>Pezizomycotina</taxon>
        <taxon>Eurotiomycetes</taxon>
        <taxon>Eurotiomycetidae</taxon>
        <taxon>Eurotiales</taxon>
        <taxon>Aspergillaceae</taxon>
        <taxon>Aspergillus</taxon>
        <taxon>Aspergillus subgen. Circumdati</taxon>
    </lineage>
</organism>
<keyword evidence="2" id="KW-1185">Reference proteome</keyword>
<dbReference type="Proteomes" id="UP000308092">
    <property type="component" value="Unassembled WGS sequence"/>
</dbReference>
<sequence length="9" mass="950">MKAENLGTS</sequence>
<dbReference type="VEuPathDB" id="FungiDB:EYZ11_011989"/>
<protein>
    <submittedName>
        <fullName evidence="1">Uncharacterized protein</fullName>
    </submittedName>
</protein>
<reference evidence="1 2" key="1">
    <citation type="submission" date="2019-03" db="EMBL/GenBank/DDBJ databases">
        <title>The genome sequence of a newly discovered highly antifungal drug resistant Aspergillus species, Aspergillus tanneri NIH 1004.</title>
        <authorList>
            <person name="Mounaud S."/>
            <person name="Singh I."/>
            <person name="Joardar V."/>
            <person name="Pakala S."/>
            <person name="Pakala S."/>
            <person name="Venepally P."/>
            <person name="Hoover J."/>
            <person name="Nierman W."/>
            <person name="Chung J."/>
            <person name="Losada L."/>
        </authorList>
    </citation>
    <scope>NUCLEOTIDE SEQUENCE [LARGE SCALE GENOMIC DNA]</scope>
    <source>
        <strain evidence="1 2">NIH1004</strain>
    </source>
</reference>
<comment type="caution">
    <text evidence="1">The sequence shown here is derived from an EMBL/GenBank/DDBJ whole genome shotgun (WGS) entry which is preliminary data.</text>
</comment>
<gene>
    <name evidence="1" type="ORF">EYZ11_011989</name>
</gene>
<proteinExistence type="predicted"/>
<name>A0A4V3UMT7_9EURO</name>
<evidence type="ECO:0000313" key="2">
    <source>
        <dbReference type="Proteomes" id="UP000308092"/>
    </source>
</evidence>